<organism evidence="9 10">
    <name type="scientific">Mucilaginibacter glaciei</name>
    <dbReference type="NCBI Taxonomy" id="2772109"/>
    <lineage>
        <taxon>Bacteria</taxon>
        <taxon>Pseudomonadati</taxon>
        <taxon>Bacteroidota</taxon>
        <taxon>Sphingobacteriia</taxon>
        <taxon>Sphingobacteriales</taxon>
        <taxon>Sphingobacteriaceae</taxon>
        <taxon>Mucilaginibacter</taxon>
    </lineage>
</organism>
<evidence type="ECO:0000256" key="2">
    <source>
        <dbReference type="ARBA" id="ARBA00012438"/>
    </source>
</evidence>
<dbReference type="Gene3D" id="1.10.287.130">
    <property type="match status" value="1"/>
</dbReference>
<keyword evidence="10" id="KW-1185">Reference proteome</keyword>
<dbReference type="SMART" id="SM00086">
    <property type="entry name" value="PAC"/>
    <property type="match status" value="2"/>
</dbReference>
<dbReference type="GO" id="GO:0000155">
    <property type="term" value="F:phosphorelay sensor kinase activity"/>
    <property type="evidence" value="ECO:0007669"/>
    <property type="project" value="InterPro"/>
</dbReference>
<dbReference type="InterPro" id="IPR003661">
    <property type="entry name" value="HisK_dim/P_dom"/>
</dbReference>
<evidence type="ECO:0000256" key="1">
    <source>
        <dbReference type="ARBA" id="ARBA00000085"/>
    </source>
</evidence>
<dbReference type="Pfam" id="PF13426">
    <property type="entry name" value="PAS_9"/>
    <property type="match status" value="1"/>
</dbReference>
<dbReference type="InterPro" id="IPR004358">
    <property type="entry name" value="Sig_transdc_His_kin-like_C"/>
</dbReference>
<dbReference type="PROSITE" id="PS50112">
    <property type="entry name" value="PAS"/>
    <property type="match status" value="1"/>
</dbReference>
<keyword evidence="4" id="KW-0808">Transferase</keyword>
<dbReference type="PROSITE" id="PS50113">
    <property type="entry name" value="PAC"/>
    <property type="match status" value="2"/>
</dbReference>
<evidence type="ECO:0000256" key="5">
    <source>
        <dbReference type="ARBA" id="ARBA00022777"/>
    </source>
</evidence>
<dbReference type="PANTHER" id="PTHR43304:SF1">
    <property type="entry name" value="PAC DOMAIN-CONTAINING PROTEIN"/>
    <property type="match status" value="1"/>
</dbReference>
<dbReference type="SUPFAM" id="SSF47384">
    <property type="entry name" value="Homodimeric domain of signal transducing histidine kinase"/>
    <property type="match status" value="1"/>
</dbReference>
<dbReference type="Pfam" id="PF02518">
    <property type="entry name" value="HATPase_c"/>
    <property type="match status" value="1"/>
</dbReference>
<dbReference type="NCBIfam" id="TIGR00229">
    <property type="entry name" value="sensory_box"/>
    <property type="match status" value="2"/>
</dbReference>
<dbReference type="FunFam" id="3.30.450.20:FF:000099">
    <property type="entry name" value="Sensory box sensor histidine kinase"/>
    <property type="match status" value="1"/>
</dbReference>
<gene>
    <name evidence="9" type="ORF">IDJ76_14005</name>
</gene>
<dbReference type="InterPro" id="IPR013655">
    <property type="entry name" value="PAS_fold_3"/>
</dbReference>
<dbReference type="InterPro" id="IPR001610">
    <property type="entry name" value="PAC"/>
</dbReference>
<dbReference type="Pfam" id="PF00512">
    <property type="entry name" value="HisKA"/>
    <property type="match status" value="1"/>
</dbReference>
<dbReference type="CDD" id="cd00082">
    <property type="entry name" value="HisKA"/>
    <property type="match status" value="1"/>
</dbReference>
<dbReference type="InterPro" id="IPR036097">
    <property type="entry name" value="HisK_dim/P_sf"/>
</dbReference>
<feature type="domain" description="PAC" evidence="8">
    <location>
        <begin position="217"/>
        <end position="268"/>
    </location>
</feature>
<dbReference type="InterPro" id="IPR036890">
    <property type="entry name" value="HATPase_C_sf"/>
</dbReference>
<name>A0A926NYW9_9SPHI</name>
<evidence type="ECO:0000256" key="4">
    <source>
        <dbReference type="ARBA" id="ARBA00022679"/>
    </source>
</evidence>
<dbReference type="CDD" id="cd00130">
    <property type="entry name" value="PAS"/>
    <property type="match status" value="2"/>
</dbReference>
<dbReference type="PRINTS" id="PR00344">
    <property type="entry name" value="BCTRLSENSOR"/>
</dbReference>
<dbReference type="InterPro" id="IPR035965">
    <property type="entry name" value="PAS-like_dom_sf"/>
</dbReference>
<dbReference type="InterPro" id="IPR052162">
    <property type="entry name" value="Sensor_kinase/Photoreceptor"/>
</dbReference>
<dbReference type="SUPFAM" id="SSF55785">
    <property type="entry name" value="PYP-like sensor domain (PAS domain)"/>
    <property type="match status" value="2"/>
</dbReference>
<dbReference type="Pfam" id="PF08447">
    <property type="entry name" value="PAS_3"/>
    <property type="match status" value="2"/>
</dbReference>
<evidence type="ECO:0000256" key="3">
    <source>
        <dbReference type="ARBA" id="ARBA00022553"/>
    </source>
</evidence>
<dbReference type="RefSeq" id="WP_191163959.1">
    <property type="nucleotide sequence ID" value="NZ_JACWMX010000005.1"/>
</dbReference>
<dbReference type="AlphaFoldDB" id="A0A926NYW9"/>
<dbReference type="EMBL" id="JACWMX010000005">
    <property type="protein sequence ID" value="MBD1394219.1"/>
    <property type="molecule type" value="Genomic_DNA"/>
</dbReference>
<evidence type="ECO:0000313" key="10">
    <source>
        <dbReference type="Proteomes" id="UP000619078"/>
    </source>
</evidence>
<dbReference type="Gene3D" id="3.30.450.20">
    <property type="entry name" value="PAS domain"/>
    <property type="match status" value="3"/>
</dbReference>
<evidence type="ECO:0000259" key="7">
    <source>
        <dbReference type="PROSITE" id="PS50112"/>
    </source>
</evidence>
<evidence type="ECO:0000313" key="9">
    <source>
        <dbReference type="EMBL" id="MBD1394219.1"/>
    </source>
</evidence>
<dbReference type="PROSITE" id="PS50109">
    <property type="entry name" value="HIS_KIN"/>
    <property type="match status" value="1"/>
</dbReference>
<dbReference type="FunFam" id="3.30.565.10:FF:000006">
    <property type="entry name" value="Sensor histidine kinase WalK"/>
    <property type="match status" value="1"/>
</dbReference>
<dbReference type="SMART" id="SM00091">
    <property type="entry name" value="PAS"/>
    <property type="match status" value="3"/>
</dbReference>
<dbReference type="PANTHER" id="PTHR43304">
    <property type="entry name" value="PHYTOCHROME-LIKE PROTEIN CPH1"/>
    <property type="match status" value="1"/>
</dbReference>
<proteinExistence type="predicted"/>
<evidence type="ECO:0000259" key="8">
    <source>
        <dbReference type="PROSITE" id="PS50113"/>
    </source>
</evidence>
<dbReference type="InterPro" id="IPR000014">
    <property type="entry name" value="PAS"/>
</dbReference>
<dbReference type="SMART" id="SM00387">
    <property type="entry name" value="HATPase_c"/>
    <property type="match status" value="1"/>
</dbReference>
<feature type="domain" description="PAS" evidence="7">
    <location>
        <begin position="269"/>
        <end position="339"/>
    </location>
</feature>
<comment type="catalytic activity">
    <reaction evidence="1">
        <text>ATP + protein L-histidine = ADP + protein N-phospho-L-histidine.</text>
        <dbReference type="EC" id="2.7.13.3"/>
    </reaction>
</comment>
<dbReference type="InterPro" id="IPR000700">
    <property type="entry name" value="PAS-assoc_C"/>
</dbReference>
<evidence type="ECO:0000259" key="6">
    <source>
        <dbReference type="PROSITE" id="PS50109"/>
    </source>
</evidence>
<dbReference type="EC" id="2.7.13.3" evidence="2"/>
<feature type="domain" description="Histidine kinase" evidence="6">
    <location>
        <begin position="398"/>
        <end position="612"/>
    </location>
</feature>
<comment type="caution">
    <text evidence="9">The sequence shown here is derived from an EMBL/GenBank/DDBJ whole genome shotgun (WGS) entry which is preliminary data.</text>
</comment>
<keyword evidence="5 9" id="KW-0418">Kinase</keyword>
<keyword evidence="3" id="KW-0597">Phosphoprotein</keyword>
<dbReference type="SMART" id="SM00388">
    <property type="entry name" value="HisKA"/>
    <property type="match status" value="1"/>
</dbReference>
<sequence length="612" mass="69291">MNYTLISDEEAMLAIIRQLPGNYLILLPDAPRFTIVEVSGQYNLTTLTKREDIIGKGVFEVFSDNPNDPDADGVKNLSASLQAVIETGESQEMHVQKWAVATPGTTEFTDKYWLPVNKPVIIGGKTAYIIHAVLDMTENQLLKLSEQYFKGLADESPFMIWRSVAGSCKYVNKAWSDFTGLSLEASLGSGHLQAFHPDDIATQRDLFYEAMLAKTAYETKYRLLRNDGETRWVMMKASPHLFDGYTTEYIGSIIDVTEQEIAKQSIEESEKQFRQMADSIIQMIWITDAKGQHEYYNQRWYDFTGTNFDHTGGDGWNQMFHPDDQAKARNRWQHSLDTGEPYEIEYRLRKFTGEYVWVLGRAAPFLDQYGTIIKWFGTCTDIHDQKLLQQQKDEFISIASHELKTPLTSLTANLQFLQRVVKSDNQPNAVIDKMLNSANNNAKKLNSLITNLLNVTSIEQGQLNLNKTKFRIGKLIEDCSEYLLTGKHTIKVCGNDAIEIEADEAKLEQVLVNLINNAVKYAPESKEIELDLAEGDHYLKVSVSDKGSGISADQLPHVFDRYYRAGHTEKHPSGMGLGLYICADIIKRHRGEIGVDSTVGRGSTFWFTIPLN</sequence>
<feature type="domain" description="PAC" evidence="8">
    <location>
        <begin position="342"/>
        <end position="394"/>
    </location>
</feature>
<dbReference type="Gene3D" id="3.30.565.10">
    <property type="entry name" value="Histidine kinase-like ATPase, C-terminal domain"/>
    <property type="match status" value="1"/>
</dbReference>
<dbReference type="InterPro" id="IPR003594">
    <property type="entry name" value="HATPase_dom"/>
</dbReference>
<dbReference type="Proteomes" id="UP000619078">
    <property type="component" value="Unassembled WGS sequence"/>
</dbReference>
<accession>A0A926NYW9</accession>
<dbReference type="InterPro" id="IPR005467">
    <property type="entry name" value="His_kinase_dom"/>
</dbReference>
<reference evidence="9" key="1">
    <citation type="submission" date="2020-09" db="EMBL/GenBank/DDBJ databases">
        <title>Novel species of Mucilaginibacter isolated from a glacier on the Tibetan Plateau.</title>
        <authorList>
            <person name="Liu Q."/>
            <person name="Xin Y.-H."/>
        </authorList>
    </citation>
    <scope>NUCLEOTIDE SEQUENCE</scope>
    <source>
        <strain evidence="9">ZB1P21</strain>
    </source>
</reference>
<protein>
    <recommendedName>
        <fullName evidence="2">histidine kinase</fullName>
        <ecNumber evidence="2">2.7.13.3</ecNumber>
    </recommendedName>
</protein>
<dbReference type="SUPFAM" id="SSF55874">
    <property type="entry name" value="ATPase domain of HSP90 chaperone/DNA topoisomerase II/histidine kinase"/>
    <property type="match status" value="1"/>
</dbReference>